<keyword evidence="1" id="KW-0472">Membrane</keyword>
<protein>
    <submittedName>
        <fullName evidence="2">Uncharacterized protein</fullName>
    </submittedName>
</protein>
<reference evidence="2" key="1">
    <citation type="submission" date="2022-04" db="EMBL/GenBank/DDBJ databases">
        <title>A functionally conserved STORR gene fusion in Papaver species that diverged 16.8 million years ago.</title>
        <authorList>
            <person name="Catania T."/>
        </authorList>
    </citation>
    <scope>NUCLEOTIDE SEQUENCE</scope>
    <source>
        <strain evidence="2">S-188037</strain>
    </source>
</reference>
<sequence>MIEPSVYKPEAISIGPYHRKNITLQATQDLKLLYAHNLLTKSANKRVKEEEETAPTITLDSSGKLLTPEGWSIILEKCISSIEKMETKIRECYSEPIDLNRGREFVEMMVIDGLFIIGFLAGPCQDKYIFDDLLYRNDWLSAAVRHDLLLLENQIPWSVLDCLFNIIFDAVELKRMPLDMLVLQFFKNSSLLYMLPTEKDLLETHKDQCKSAEHLLDFLFILHQNGKENPSSSASSSWKILKILMKLKDSKVVKSTAPVYSSLKLLLQTLIRKLRNVVLSCGKFVKVILVEPVVGKKETYSYNSRKMEFIPSATELSRAGVSFRKGSTGGSFLDVNFRREGILEIPPINLYDGTETLFRNLIACEQLYKERLILSSYATLMDCLINSADDVKILRKKGIITSYLGCDEDVSDIFNRLCVEICNDSNYYSQHTIRINKYYKKRRHIWKATLKREYFSNPWAIVSVIAAILLIALTITSTVFGILSFLVPKS</sequence>
<dbReference type="EMBL" id="JAJJMB010006998">
    <property type="protein sequence ID" value="KAI3932714.1"/>
    <property type="molecule type" value="Genomic_DNA"/>
</dbReference>
<dbReference type="Proteomes" id="UP001202328">
    <property type="component" value="Unassembled WGS sequence"/>
</dbReference>
<evidence type="ECO:0000313" key="3">
    <source>
        <dbReference type="Proteomes" id="UP001202328"/>
    </source>
</evidence>
<dbReference type="PANTHER" id="PTHR31170">
    <property type="entry name" value="BNAC04G53230D PROTEIN"/>
    <property type="match status" value="1"/>
</dbReference>
<evidence type="ECO:0000256" key="1">
    <source>
        <dbReference type="SAM" id="Phobius"/>
    </source>
</evidence>
<name>A0AAD4T0D5_9MAGN</name>
<gene>
    <name evidence="2" type="ORF">MKW98_012685</name>
</gene>
<proteinExistence type="predicted"/>
<comment type="caution">
    <text evidence="2">The sequence shown here is derived from an EMBL/GenBank/DDBJ whole genome shotgun (WGS) entry which is preliminary data.</text>
</comment>
<dbReference type="PANTHER" id="PTHR31170:SF25">
    <property type="entry name" value="BNAA09G04570D PROTEIN"/>
    <property type="match status" value="1"/>
</dbReference>
<accession>A0AAD4T0D5</accession>
<keyword evidence="3" id="KW-1185">Reference proteome</keyword>
<dbReference type="InterPro" id="IPR004158">
    <property type="entry name" value="DUF247_pln"/>
</dbReference>
<evidence type="ECO:0000313" key="2">
    <source>
        <dbReference type="EMBL" id="KAI3932714.1"/>
    </source>
</evidence>
<dbReference type="Pfam" id="PF03140">
    <property type="entry name" value="DUF247"/>
    <property type="match status" value="1"/>
</dbReference>
<organism evidence="2 3">
    <name type="scientific">Papaver atlanticum</name>
    <dbReference type="NCBI Taxonomy" id="357466"/>
    <lineage>
        <taxon>Eukaryota</taxon>
        <taxon>Viridiplantae</taxon>
        <taxon>Streptophyta</taxon>
        <taxon>Embryophyta</taxon>
        <taxon>Tracheophyta</taxon>
        <taxon>Spermatophyta</taxon>
        <taxon>Magnoliopsida</taxon>
        <taxon>Ranunculales</taxon>
        <taxon>Papaveraceae</taxon>
        <taxon>Papaveroideae</taxon>
        <taxon>Papaver</taxon>
    </lineage>
</organism>
<dbReference type="AlphaFoldDB" id="A0AAD4T0D5"/>
<feature type="transmembrane region" description="Helical" evidence="1">
    <location>
        <begin position="459"/>
        <end position="487"/>
    </location>
</feature>
<keyword evidence="1" id="KW-0812">Transmembrane</keyword>
<keyword evidence="1" id="KW-1133">Transmembrane helix</keyword>